<dbReference type="GO" id="GO:0016020">
    <property type="term" value="C:membrane"/>
    <property type="evidence" value="ECO:0007669"/>
    <property type="project" value="InterPro"/>
</dbReference>
<feature type="transmembrane region" description="Helical" evidence="1">
    <location>
        <begin position="290"/>
        <end position="314"/>
    </location>
</feature>
<keyword evidence="1" id="KW-1133">Transmembrane helix</keyword>
<evidence type="ECO:0008006" key="4">
    <source>
        <dbReference type="Google" id="ProtNLM"/>
    </source>
</evidence>
<protein>
    <recommendedName>
        <fullName evidence="4">Voltage-dependent anion channel</fullName>
    </recommendedName>
</protein>
<reference evidence="2 3" key="1">
    <citation type="submission" date="2020-03" db="EMBL/GenBank/DDBJ databases">
        <title>Bacillus aquiflavi sp. nov., isolated from yellow water of strong flavor Chinese baijiu in Yibin region of China.</title>
        <authorList>
            <person name="Xie J."/>
        </authorList>
    </citation>
    <scope>NUCLEOTIDE SEQUENCE [LARGE SCALE GENOMIC DNA]</scope>
    <source>
        <strain evidence="2 3">Gsoil 114</strain>
    </source>
</reference>
<accession>A0A6M0P776</accession>
<keyword evidence="1" id="KW-0472">Membrane</keyword>
<feature type="transmembrane region" description="Helical" evidence="1">
    <location>
        <begin position="260"/>
        <end position="278"/>
    </location>
</feature>
<evidence type="ECO:0000256" key="1">
    <source>
        <dbReference type="SAM" id="Phobius"/>
    </source>
</evidence>
<sequence>MALGILICGVIHRLGIANDLIGWLLTACLLSILFFLIIVYIGDLVTRNFYHFHLKDPVHSFAIGTLVAGTSITIITIKTELARLVMFTYFLYIIACFLWIIYIMLAIRNYLLFFKKVDLMRNAHGILLLTCVSTQSLVIAGNVIFSTDFPKVLSEVLITAGMILYLYNVTIIIMRVIKINLFSLDKEWQNTNCIIHGAVSITGLAMLMSRSFSSMFVYFIWILTCFLFLLVESAEILRAIQRIGRYGWRNGIACYQPSQWVRNFTFGMFFTFTAQISFDTPFIIVMKQYFVKIGIGFVLFLFLFEMSLFMTQFIRMQTKNTMKDHNISL</sequence>
<dbReference type="Proteomes" id="UP000476934">
    <property type="component" value="Unassembled WGS sequence"/>
</dbReference>
<dbReference type="Pfam" id="PF03595">
    <property type="entry name" value="SLAC1"/>
    <property type="match status" value="1"/>
</dbReference>
<feature type="transmembrane region" description="Helical" evidence="1">
    <location>
        <begin position="20"/>
        <end position="46"/>
    </location>
</feature>
<dbReference type="GO" id="GO:0055085">
    <property type="term" value="P:transmembrane transport"/>
    <property type="evidence" value="ECO:0007669"/>
    <property type="project" value="InterPro"/>
</dbReference>
<evidence type="ECO:0000313" key="2">
    <source>
        <dbReference type="EMBL" id="NEY20343.1"/>
    </source>
</evidence>
<keyword evidence="3" id="KW-1185">Reference proteome</keyword>
<feature type="transmembrane region" description="Helical" evidence="1">
    <location>
        <begin position="58"/>
        <end position="77"/>
    </location>
</feature>
<gene>
    <name evidence="2" type="ORF">G4D61_10285</name>
</gene>
<dbReference type="AlphaFoldDB" id="A0A6M0P776"/>
<dbReference type="EMBL" id="JAAIWK010000015">
    <property type="protein sequence ID" value="NEY20343.1"/>
    <property type="molecule type" value="Genomic_DNA"/>
</dbReference>
<dbReference type="InterPro" id="IPR004695">
    <property type="entry name" value="SLAC1/Mae1/Ssu1/TehA"/>
</dbReference>
<organism evidence="2 3">
    <name type="scientific">Heyndrickxia ginsengihumi</name>
    <dbReference type="NCBI Taxonomy" id="363870"/>
    <lineage>
        <taxon>Bacteria</taxon>
        <taxon>Bacillati</taxon>
        <taxon>Bacillota</taxon>
        <taxon>Bacilli</taxon>
        <taxon>Bacillales</taxon>
        <taxon>Bacillaceae</taxon>
        <taxon>Heyndrickxia</taxon>
    </lineage>
</organism>
<feature type="transmembrane region" description="Helical" evidence="1">
    <location>
        <begin position="215"/>
        <end position="240"/>
    </location>
</feature>
<feature type="transmembrane region" description="Helical" evidence="1">
    <location>
        <begin position="125"/>
        <end position="145"/>
    </location>
</feature>
<comment type="caution">
    <text evidence="2">The sequence shown here is derived from an EMBL/GenBank/DDBJ whole genome shotgun (WGS) entry which is preliminary data.</text>
</comment>
<feature type="transmembrane region" description="Helical" evidence="1">
    <location>
        <begin position="157"/>
        <end position="177"/>
    </location>
</feature>
<name>A0A6M0P776_9BACI</name>
<feature type="transmembrane region" description="Helical" evidence="1">
    <location>
        <begin position="89"/>
        <end position="113"/>
    </location>
</feature>
<keyword evidence="1" id="KW-0812">Transmembrane</keyword>
<evidence type="ECO:0000313" key="3">
    <source>
        <dbReference type="Proteomes" id="UP000476934"/>
    </source>
</evidence>
<proteinExistence type="predicted"/>